<sequence length="418" mass="47383">MRESVLKVTAAWTKPILLFTALLTAVPALTGCWDRLEIEDRAVVLGISVDTVEPSEAEHVDEITHLPGSYLEPGRTMIRLGVQIAVPGRIPLGPGEGGGGGRSASNRTVWVMDVPGYTVDDALMNLQQQLSGELFLGHVRVIVVSEAMARKGLQNLNDYLRRNPQLRRMAWMMVSKGNALEFMKSTPELERIPTLYLMATMDSAVRMGKFPANYIGMFWSRSSRKGQEGYLPYVEMKKEQNVEIKGLAYFQKDRFVGVTSPIEISSYMSIMGMNPGGYRGLFKIGNSKQVVNIGAYSRKSQIKVDIRNKMPHFTVNVFDEFILEEKNSEDLIVNDPKLLMELNKKVEESVSKHVKGLIEKTQRAHSDIFGFGEQLRAKKPGYWRKYVKSKEKWEEMYENITVEIHIECRIRRIGMKAK</sequence>
<dbReference type="PANTHER" id="PTHR35789:SF1">
    <property type="entry name" value="SPORE GERMINATION PROTEIN B3"/>
    <property type="match status" value="1"/>
</dbReference>
<dbReference type="GO" id="GO:0009847">
    <property type="term" value="P:spore germination"/>
    <property type="evidence" value="ECO:0007669"/>
    <property type="project" value="InterPro"/>
</dbReference>
<evidence type="ECO:0000313" key="11">
    <source>
        <dbReference type="Proteomes" id="UP000564644"/>
    </source>
</evidence>
<feature type="domain" description="Spore germination GerAC-like C-terminal" evidence="8">
    <location>
        <begin position="245"/>
        <end position="414"/>
    </location>
</feature>
<evidence type="ECO:0000256" key="3">
    <source>
        <dbReference type="ARBA" id="ARBA00022544"/>
    </source>
</evidence>
<comment type="similarity">
    <text evidence="2">Belongs to the GerABKC lipoprotein family.</text>
</comment>
<feature type="domain" description="Spore germination protein N-terminal" evidence="9">
    <location>
        <begin position="34"/>
        <end position="235"/>
    </location>
</feature>
<dbReference type="Gene3D" id="3.30.300.210">
    <property type="entry name" value="Nutrient germinant receptor protein C, domain 3"/>
    <property type="match status" value="1"/>
</dbReference>
<evidence type="ECO:0000259" key="9">
    <source>
        <dbReference type="Pfam" id="PF25198"/>
    </source>
</evidence>
<dbReference type="NCBIfam" id="TIGR02887">
    <property type="entry name" value="spore_ger_x_C"/>
    <property type="match status" value="1"/>
</dbReference>
<gene>
    <name evidence="10" type="ORF">H7C18_27410</name>
</gene>
<dbReference type="PROSITE" id="PS51257">
    <property type="entry name" value="PROKAR_LIPOPROTEIN"/>
    <property type="match status" value="1"/>
</dbReference>
<evidence type="ECO:0000256" key="4">
    <source>
        <dbReference type="ARBA" id="ARBA00022729"/>
    </source>
</evidence>
<evidence type="ECO:0000256" key="6">
    <source>
        <dbReference type="ARBA" id="ARBA00023139"/>
    </source>
</evidence>
<accession>A0A7X0VY57</accession>
<comment type="subcellular location">
    <subcellularLocation>
        <location evidence="1">Membrane</location>
        <topology evidence="1">Lipid-anchor</topology>
    </subcellularLocation>
</comment>
<name>A0A7X0VY57_9BACL</name>
<evidence type="ECO:0000256" key="2">
    <source>
        <dbReference type="ARBA" id="ARBA00007886"/>
    </source>
</evidence>
<reference evidence="10 11" key="1">
    <citation type="submission" date="2020-08" db="EMBL/GenBank/DDBJ databases">
        <title>Cohnella phylogeny.</title>
        <authorList>
            <person name="Dunlap C."/>
        </authorList>
    </citation>
    <scope>NUCLEOTIDE SEQUENCE [LARGE SCALE GENOMIC DNA]</scope>
    <source>
        <strain evidence="10 11">CBP 2801</strain>
    </source>
</reference>
<dbReference type="EMBL" id="JACJVO010000035">
    <property type="protein sequence ID" value="MBB6734661.1"/>
    <property type="molecule type" value="Genomic_DNA"/>
</dbReference>
<dbReference type="Pfam" id="PF05504">
    <property type="entry name" value="Spore_GerAC"/>
    <property type="match status" value="1"/>
</dbReference>
<evidence type="ECO:0000313" key="10">
    <source>
        <dbReference type="EMBL" id="MBB6734661.1"/>
    </source>
</evidence>
<keyword evidence="6" id="KW-0564">Palmitate</keyword>
<proteinExistence type="inferred from homology"/>
<keyword evidence="3" id="KW-0309">Germination</keyword>
<dbReference type="InterPro" id="IPR008844">
    <property type="entry name" value="Spore_GerAC-like"/>
</dbReference>
<dbReference type="GO" id="GO:0016020">
    <property type="term" value="C:membrane"/>
    <property type="evidence" value="ECO:0007669"/>
    <property type="project" value="UniProtKB-SubCell"/>
</dbReference>
<keyword evidence="4" id="KW-0732">Signal</keyword>
<organism evidence="10 11">
    <name type="scientific">Cohnella zeiphila</name>
    <dbReference type="NCBI Taxonomy" id="2761120"/>
    <lineage>
        <taxon>Bacteria</taxon>
        <taxon>Bacillati</taxon>
        <taxon>Bacillota</taxon>
        <taxon>Bacilli</taxon>
        <taxon>Bacillales</taxon>
        <taxon>Paenibacillaceae</taxon>
        <taxon>Cohnella</taxon>
    </lineage>
</organism>
<evidence type="ECO:0000256" key="1">
    <source>
        <dbReference type="ARBA" id="ARBA00004635"/>
    </source>
</evidence>
<dbReference type="Proteomes" id="UP000564644">
    <property type="component" value="Unassembled WGS sequence"/>
</dbReference>
<dbReference type="InterPro" id="IPR038501">
    <property type="entry name" value="Spore_GerAC_C_sf"/>
</dbReference>
<evidence type="ECO:0000259" key="8">
    <source>
        <dbReference type="Pfam" id="PF05504"/>
    </source>
</evidence>
<dbReference type="AlphaFoldDB" id="A0A7X0VY57"/>
<comment type="caution">
    <text evidence="10">The sequence shown here is derived from an EMBL/GenBank/DDBJ whole genome shotgun (WGS) entry which is preliminary data.</text>
</comment>
<keyword evidence="7" id="KW-0449">Lipoprotein</keyword>
<keyword evidence="5" id="KW-0472">Membrane</keyword>
<dbReference type="PANTHER" id="PTHR35789">
    <property type="entry name" value="SPORE GERMINATION PROTEIN B3"/>
    <property type="match status" value="1"/>
</dbReference>
<keyword evidence="11" id="KW-1185">Reference proteome</keyword>
<evidence type="ECO:0000256" key="7">
    <source>
        <dbReference type="ARBA" id="ARBA00023288"/>
    </source>
</evidence>
<dbReference type="Pfam" id="PF25198">
    <property type="entry name" value="Spore_GerAC_N"/>
    <property type="match status" value="1"/>
</dbReference>
<dbReference type="InterPro" id="IPR046953">
    <property type="entry name" value="Spore_GerAC-like_C"/>
</dbReference>
<dbReference type="InterPro" id="IPR057336">
    <property type="entry name" value="GerAC_N"/>
</dbReference>
<evidence type="ECO:0000256" key="5">
    <source>
        <dbReference type="ARBA" id="ARBA00023136"/>
    </source>
</evidence>
<protein>
    <submittedName>
        <fullName evidence="10">Ger(X)C family spore germination protein</fullName>
    </submittedName>
</protein>